<evidence type="ECO:0000259" key="7">
    <source>
        <dbReference type="Pfam" id="PF01055"/>
    </source>
</evidence>
<dbReference type="Gene3D" id="2.60.40.1760">
    <property type="entry name" value="glycosyl hydrolase (family 31)"/>
    <property type="match status" value="1"/>
</dbReference>
<dbReference type="CDD" id="cd14752">
    <property type="entry name" value="GH31_N"/>
    <property type="match status" value="1"/>
</dbReference>
<dbReference type="GO" id="GO:0007040">
    <property type="term" value="P:lysosome organization"/>
    <property type="evidence" value="ECO:0007669"/>
    <property type="project" value="TreeGrafter"/>
</dbReference>
<dbReference type="Pfam" id="PF21365">
    <property type="entry name" value="Glyco_hydro_31_3rd"/>
    <property type="match status" value="1"/>
</dbReference>
<reference evidence="10" key="1">
    <citation type="submission" date="2025-08" db="UniProtKB">
        <authorList>
            <consortium name="Ensembl"/>
        </authorList>
    </citation>
    <scope>IDENTIFICATION</scope>
</reference>
<keyword evidence="4 5" id="KW-0326">Glycosidase</keyword>
<dbReference type="SUPFAM" id="SSF74650">
    <property type="entry name" value="Galactose mutarotase-like"/>
    <property type="match status" value="1"/>
</dbReference>
<evidence type="ECO:0000256" key="3">
    <source>
        <dbReference type="ARBA" id="ARBA00023180"/>
    </source>
</evidence>
<evidence type="ECO:0000313" key="10">
    <source>
        <dbReference type="Ensembl" id="ENSMCSP00000020267.1"/>
    </source>
</evidence>
<keyword evidence="11" id="KW-1185">Reference proteome</keyword>
<dbReference type="OrthoDB" id="5839090at2759"/>
<dbReference type="InterPro" id="IPR025887">
    <property type="entry name" value="Glyco_hydro_31_N_dom"/>
</dbReference>
<dbReference type="InterPro" id="IPR013780">
    <property type="entry name" value="Glyco_hydro_b"/>
</dbReference>
<accession>A0A8C5UGC3</accession>
<keyword evidence="3" id="KW-0325">Glycoprotein</keyword>
<protein>
    <submittedName>
        <fullName evidence="10">Glucosidase alpha, acid</fullName>
    </submittedName>
</protein>
<dbReference type="PANTHER" id="PTHR22762">
    <property type="entry name" value="ALPHA-GLUCOSIDASE"/>
    <property type="match status" value="1"/>
</dbReference>
<dbReference type="InterPro" id="IPR030459">
    <property type="entry name" value="Glyco_hydro_31_CS"/>
</dbReference>
<dbReference type="Gene3D" id="3.20.20.80">
    <property type="entry name" value="Glycosidases"/>
    <property type="match status" value="1"/>
</dbReference>
<comment type="similarity">
    <text evidence="1 5">Belongs to the glycosyl hydrolase 31 family.</text>
</comment>
<dbReference type="InterPro" id="IPR011013">
    <property type="entry name" value="Gal_mutarotase_sf_dom"/>
</dbReference>
<dbReference type="Pfam" id="PF01055">
    <property type="entry name" value="Glyco_hydro_31_2nd"/>
    <property type="match status" value="1"/>
</dbReference>
<dbReference type="GO" id="GO:0005765">
    <property type="term" value="C:lysosomal membrane"/>
    <property type="evidence" value="ECO:0007669"/>
    <property type="project" value="TreeGrafter"/>
</dbReference>
<dbReference type="GO" id="GO:0030246">
    <property type="term" value="F:carbohydrate binding"/>
    <property type="evidence" value="ECO:0007669"/>
    <property type="project" value="InterPro"/>
</dbReference>
<dbReference type="GO" id="GO:0005980">
    <property type="term" value="P:glycogen catabolic process"/>
    <property type="evidence" value="ECO:0007669"/>
    <property type="project" value="TreeGrafter"/>
</dbReference>
<organism evidence="10 11">
    <name type="scientific">Malurus cyaneus samueli</name>
    <dbReference type="NCBI Taxonomy" id="2593467"/>
    <lineage>
        <taxon>Eukaryota</taxon>
        <taxon>Metazoa</taxon>
        <taxon>Chordata</taxon>
        <taxon>Craniata</taxon>
        <taxon>Vertebrata</taxon>
        <taxon>Euteleostomi</taxon>
        <taxon>Archelosauria</taxon>
        <taxon>Archosauria</taxon>
        <taxon>Dinosauria</taxon>
        <taxon>Saurischia</taxon>
        <taxon>Theropoda</taxon>
        <taxon>Coelurosauria</taxon>
        <taxon>Aves</taxon>
        <taxon>Neognathae</taxon>
        <taxon>Neoaves</taxon>
        <taxon>Telluraves</taxon>
        <taxon>Australaves</taxon>
        <taxon>Passeriformes</taxon>
        <taxon>Meliphagoidea</taxon>
        <taxon>Maluridae</taxon>
        <taxon>Malurus</taxon>
    </lineage>
</organism>
<evidence type="ECO:0000259" key="9">
    <source>
        <dbReference type="Pfam" id="PF21365"/>
    </source>
</evidence>
<sequence>MFLFTFDSRYPSSSRARLAAPPPGRCSPDSADAAPFRSGPGSSGGAGAGDPRPACASRCARDPGTSAAPRDPRSPSGPRHLRALGTPAAPAPADSPLSPRSSDAERQRYEVPLDTPRVAPTPSTLYGLQVSQDPFGLVVCRQRQGTVLLNTTVAPLFFTDQFLQISTSLPSRFISGLGEHLTPLVLDTPHWHHHALLQPRVNLYGSHPFYLVLEDDGSAHGVFLLNSNAMDVLLQPSPALTWRTTGGILDFYIFLGPDPKSVVRQYLDVVGTAEPGELLGRHCRGGISGVALLGWHCRDGIARVALLGWHCRGGIAGPSNLRCSVVWAFGAAGHPREPSWPIPVFPTLVTRDTLRWWECLLSVPPTAWKSSGHCLRSGDMTTVCFGDLAYLHLAALPFHFGAGGAPDTTGLDTAWTKVTLWNRDMAPAMPSVPSAEVLLFNLFGVPLVGADICGFLGDTSEELCVRWTQLGAFYPFMRNHNDHGTRPQEPYSFSPPAQAAMRNALRLRYALLPFLYTLFHRAHSAGDTVARPLFLEFPTDPNTWIVDRQLLWGGGLLVTPVLEPGQTKVSGYFPAGTWYSLAGDSTIHSKGQWVLLPAPLDTINVHVRAGHILPLQEPAFNTAQSRGKGMALVVALTPDGFARGDLFWDDGESWQSFERGDYTEILFLASNGAVLSQLLRASPHLDGVLLEAVTVLGVTSPPRRVLANGAIVGDFSYRSDTQVLRVPVSLPMWEQFVISWS</sequence>
<dbReference type="Ensembl" id="ENSMCST00000020784.1">
    <property type="protein sequence ID" value="ENSMCSP00000020267.1"/>
    <property type="gene ID" value="ENSMCSG00000014218.1"/>
</dbReference>
<reference evidence="10" key="2">
    <citation type="submission" date="2025-09" db="UniProtKB">
        <authorList>
            <consortium name="Ensembl"/>
        </authorList>
    </citation>
    <scope>IDENTIFICATION</scope>
</reference>
<feature type="domain" description="Glycoside hydrolase family 31 TIM barrel" evidence="7">
    <location>
        <begin position="436"/>
        <end position="518"/>
    </location>
</feature>
<dbReference type="Pfam" id="PF13802">
    <property type="entry name" value="Gal_mutarotas_2"/>
    <property type="match status" value="1"/>
</dbReference>
<dbReference type="PANTHER" id="PTHR22762:SF92">
    <property type="entry name" value="LYSOSOMAL ALPHA-GLUCOSIDASE"/>
    <property type="match status" value="1"/>
</dbReference>
<feature type="domain" description="Glycoside hydrolase family 31 N-terminal" evidence="8">
    <location>
        <begin position="120"/>
        <end position="230"/>
    </location>
</feature>
<dbReference type="InterPro" id="IPR000322">
    <property type="entry name" value="Glyco_hydro_31_TIM"/>
</dbReference>
<dbReference type="Proteomes" id="UP000694560">
    <property type="component" value="Unplaced"/>
</dbReference>
<dbReference type="Gene3D" id="2.60.40.1180">
    <property type="entry name" value="Golgi alpha-mannosidase II"/>
    <property type="match status" value="2"/>
</dbReference>
<feature type="compositionally biased region" description="Basic and acidic residues" evidence="6">
    <location>
        <begin position="102"/>
        <end position="111"/>
    </location>
</feature>
<evidence type="ECO:0000313" key="11">
    <source>
        <dbReference type="Proteomes" id="UP000694560"/>
    </source>
</evidence>
<evidence type="ECO:0000256" key="1">
    <source>
        <dbReference type="ARBA" id="ARBA00007806"/>
    </source>
</evidence>
<dbReference type="AlphaFoldDB" id="A0A8C5UGC3"/>
<dbReference type="SUPFAM" id="SSF51011">
    <property type="entry name" value="Glycosyl hydrolase domain"/>
    <property type="match status" value="1"/>
</dbReference>
<dbReference type="InterPro" id="IPR048395">
    <property type="entry name" value="Glyco_hydro_31_C"/>
</dbReference>
<dbReference type="InterPro" id="IPR017853">
    <property type="entry name" value="GH"/>
</dbReference>
<keyword evidence="2 5" id="KW-0378">Hydrolase</keyword>
<feature type="region of interest" description="Disordered" evidence="6">
    <location>
        <begin position="1"/>
        <end position="120"/>
    </location>
</feature>
<dbReference type="PROSITE" id="PS00707">
    <property type="entry name" value="GLYCOSYL_HYDROL_F31_2"/>
    <property type="match status" value="1"/>
</dbReference>
<dbReference type="FunFam" id="2.60.40.1180:FF:000001">
    <property type="entry name" value="Maltase-glucoamylase, intestinal"/>
    <property type="match status" value="1"/>
</dbReference>
<evidence type="ECO:0000256" key="4">
    <source>
        <dbReference type="ARBA" id="ARBA00023295"/>
    </source>
</evidence>
<dbReference type="GO" id="GO:0004558">
    <property type="term" value="F:alpha-1,4-glucosidase activity"/>
    <property type="evidence" value="ECO:0007669"/>
    <property type="project" value="TreeGrafter"/>
</dbReference>
<evidence type="ECO:0000256" key="5">
    <source>
        <dbReference type="RuleBase" id="RU361185"/>
    </source>
</evidence>
<evidence type="ECO:0000256" key="6">
    <source>
        <dbReference type="SAM" id="MobiDB-lite"/>
    </source>
</evidence>
<proteinExistence type="inferred from homology"/>
<dbReference type="SUPFAM" id="SSF51445">
    <property type="entry name" value="(Trans)glycosidases"/>
    <property type="match status" value="1"/>
</dbReference>
<feature type="compositionally biased region" description="Low complexity" evidence="6">
    <location>
        <begin position="87"/>
        <end position="101"/>
    </location>
</feature>
<name>A0A8C5UGC3_9PASS</name>
<evidence type="ECO:0000256" key="2">
    <source>
        <dbReference type="ARBA" id="ARBA00022801"/>
    </source>
</evidence>
<feature type="domain" description="Glycosyl hydrolase family 31 C-terminal" evidence="9">
    <location>
        <begin position="526"/>
        <end position="613"/>
    </location>
</feature>
<evidence type="ECO:0000259" key="8">
    <source>
        <dbReference type="Pfam" id="PF13802"/>
    </source>
</evidence>